<comment type="caution">
    <text evidence="1">The sequence shown here is derived from an EMBL/GenBank/DDBJ whole genome shotgun (WGS) entry which is preliminary data.</text>
</comment>
<name>A0ACC2ZWS5_9EURO</name>
<evidence type="ECO:0000313" key="2">
    <source>
        <dbReference type="Proteomes" id="UP001172386"/>
    </source>
</evidence>
<reference evidence="1" key="1">
    <citation type="submission" date="2022-10" db="EMBL/GenBank/DDBJ databases">
        <title>Culturing micro-colonial fungi from biological soil crusts in the Mojave desert and describing Neophaeococcomyces mojavensis, and introducing the new genera and species Taxawa tesnikishii.</title>
        <authorList>
            <person name="Kurbessoian T."/>
            <person name="Stajich J.E."/>
        </authorList>
    </citation>
    <scope>NUCLEOTIDE SEQUENCE</scope>
    <source>
        <strain evidence="1">JES_112</strain>
    </source>
</reference>
<sequence length="728" mass="79908">MSSFSSLVRKPGKVVAPKAAPRRNVPRRAPAAAASEQVNPTAETTNDVSLATAAPEGTRLVSQESDVVETVNQSTTFPNSSATDAESENGRPAEVRVGKDGDTLNSEQASQHQQPRFRPVQAALAPSTAFGERGQFPSHPVSNIVPHLQQPTPPATQLASNPSTEPEQISERNADRIPSTTQGPRQLESARIASTVEPGRLSVQTDTAAQEEVLNGDTPQQEPESGNVNQTPEPVHPRSRRKVPPDASESVVLAQLTPTSTPAAASTPSPVQVSGPVRNTTAPTRERAPSISSQTSEHAEAFQRIATILQSGFDHFRASQTPSQAPPVTPAAETAEAEEANSTPRPSKRRKRNNNTSHTIEEQAAQVVANATGNEDLAPRQRRGTPENAEEYEIEAETTKLGELCDDHKWGKKSSIEKEMAANWPEILRRRKRENEERLEKAAEGRSRKRKELPNQDTSVVVPQQVIVNGQIVVEERTVDNREQLVREANEEGGQVLEVRDIFTRVTQDSIAPKKRIPPGQVWDDVNTELFYQGLRMFGTDFKMISNMIPGKNRRQVKLKYNAEERSNWNRVKRALNGKEEVTLDQYSSMTGIEFTNVEDVYKQMEDEEKKIRAEDEERRRNEGIISQQTNGEGANTDGQADIAMPSIEGQDGEQTVQQEGVQPPSDRASTIATTGGRQTAQPPNKKKQTRKTNPNSKRGRQAANKRGGFEGFEERLGGADEVAIPSN</sequence>
<organism evidence="1 2">
    <name type="scientific">Neophaeococcomyces mojaviensis</name>
    <dbReference type="NCBI Taxonomy" id="3383035"/>
    <lineage>
        <taxon>Eukaryota</taxon>
        <taxon>Fungi</taxon>
        <taxon>Dikarya</taxon>
        <taxon>Ascomycota</taxon>
        <taxon>Pezizomycotina</taxon>
        <taxon>Eurotiomycetes</taxon>
        <taxon>Chaetothyriomycetidae</taxon>
        <taxon>Chaetothyriales</taxon>
        <taxon>Chaetothyriales incertae sedis</taxon>
        <taxon>Neophaeococcomyces</taxon>
    </lineage>
</organism>
<accession>A0ACC2ZWS5</accession>
<keyword evidence="2" id="KW-1185">Reference proteome</keyword>
<dbReference type="Proteomes" id="UP001172386">
    <property type="component" value="Unassembled WGS sequence"/>
</dbReference>
<evidence type="ECO:0000313" key="1">
    <source>
        <dbReference type="EMBL" id="KAJ9652063.1"/>
    </source>
</evidence>
<gene>
    <name evidence="1" type="ORF">H2198_008687</name>
</gene>
<protein>
    <submittedName>
        <fullName evidence="1">Uncharacterized protein</fullName>
    </submittedName>
</protein>
<dbReference type="EMBL" id="JAPDRQ010000220">
    <property type="protein sequence ID" value="KAJ9652063.1"/>
    <property type="molecule type" value="Genomic_DNA"/>
</dbReference>
<proteinExistence type="predicted"/>